<dbReference type="Proteomes" id="UP000652755">
    <property type="component" value="Unassembled WGS sequence"/>
</dbReference>
<sequence length="200" mass="23717">MDALNIETGRDLISLIERGQTATFTKFYTSYFEKLVLASDKYLKDIHEAEEIVQDVFLKVWENPEYLSEVKSIKSYLYRTVINSSINYFNRQKNIEQHHLKLASELSDEYLINLDEENEMIVLLRSEIEKLPAQCKKVFKLSRFESLKYKEIANQLDISEKTVENHIGNALKILRERFLNDEQLNRQGKSYLMLMNLFLY</sequence>
<keyword evidence="3" id="KW-0731">Sigma factor</keyword>
<feature type="domain" description="RNA polymerase sigma-70 region 2" evidence="5">
    <location>
        <begin position="41"/>
        <end position="93"/>
    </location>
</feature>
<comment type="similarity">
    <text evidence="1">Belongs to the sigma-70 factor family. ECF subfamily.</text>
</comment>
<organism evidence="7 8">
    <name type="scientific">Pedobacter fastidiosus</name>
    <dbReference type="NCBI Taxonomy" id="2765361"/>
    <lineage>
        <taxon>Bacteria</taxon>
        <taxon>Pseudomonadati</taxon>
        <taxon>Bacteroidota</taxon>
        <taxon>Sphingobacteriia</taxon>
        <taxon>Sphingobacteriales</taxon>
        <taxon>Sphingobacteriaceae</taxon>
        <taxon>Pedobacter</taxon>
    </lineage>
</organism>
<dbReference type="Pfam" id="PF08281">
    <property type="entry name" value="Sigma70_r4_2"/>
    <property type="match status" value="1"/>
</dbReference>
<dbReference type="InterPro" id="IPR013324">
    <property type="entry name" value="RNA_pol_sigma_r3/r4-like"/>
</dbReference>
<evidence type="ECO:0000256" key="2">
    <source>
        <dbReference type="ARBA" id="ARBA00023015"/>
    </source>
</evidence>
<name>A0ABR7KLW2_9SPHI</name>
<evidence type="ECO:0000259" key="5">
    <source>
        <dbReference type="Pfam" id="PF04542"/>
    </source>
</evidence>
<evidence type="ECO:0000256" key="3">
    <source>
        <dbReference type="ARBA" id="ARBA00023082"/>
    </source>
</evidence>
<dbReference type="Gene3D" id="1.10.10.10">
    <property type="entry name" value="Winged helix-like DNA-binding domain superfamily/Winged helix DNA-binding domain"/>
    <property type="match status" value="1"/>
</dbReference>
<dbReference type="InterPro" id="IPR036388">
    <property type="entry name" value="WH-like_DNA-bd_sf"/>
</dbReference>
<dbReference type="PANTHER" id="PTHR43133:SF46">
    <property type="entry name" value="RNA POLYMERASE SIGMA-70 FACTOR ECF SUBFAMILY"/>
    <property type="match status" value="1"/>
</dbReference>
<dbReference type="InterPro" id="IPR007627">
    <property type="entry name" value="RNA_pol_sigma70_r2"/>
</dbReference>
<gene>
    <name evidence="7" type="ORF">H7U22_01410</name>
</gene>
<dbReference type="PANTHER" id="PTHR43133">
    <property type="entry name" value="RNA POLYMERASE ECF-TYPE SIGMA FACTO"/>
    <property type="match status" value="1"/>
</dbReference>
<dbReference type="NCBIfam" id="TIGR02937">
    <property type="entry name" value="sigma70-ECF"/>
    <property type="match status" value="1"/>
</dbReference>
<dbReference type="InterPro" id="IPR013249">
    <property type="entry name" value="RNA_pol_sigma70_r4_t2"/>
</dbReference>
<dbReference type="Pfam" id="PF04542">
    <property type="entry name" value="Sigma70_r2"/>
    <property type="match status" value="1"/>
</dbReference>
<dbReference type="InterPro" id="IPR014327">
    <property type="entry name" value="RNA_pol_sigma70_bacteroid"/>
</dbReference>
<dbReference type="InterPro" id="IPR013325">
    <property type="entry name" value="RNA_pol_sigma_r2"/>
</dbReference>
<evidence type="ECO:0000259" key="6">
    <source>
        <dbReference type="Pfam" id="PF08281"/>
    </source>
</evidence>
<keyword evidence="4" id="KW-0804">Transcription</keyword>
<dbReference type="InterPro" id="IPR014284">
    <property type="entry name" value="RNA_pol_sigma-70_dom"/>
</dbReference>
<keyword evidence="2" id="KW-0805">Transcription regulation</keyword>
<protein>
    <submittedName>
        <fullName evidence="7">RNA polymerase sigma-70 factor</fullName>
    </submittedName>
</protein>
<feature type="domain" description="RNA polymerase sigma factor 70 region 4 type 2" evidence="6">
    <location>
        <begin position="123"/>
        <end position="173"/>
    </location>
</feature>
<proteinExistence type="inferred from homology"/>
<dbReference type="SUPFAM" id="SSF88946">
    <property type="entry name" value="Sigma2 domain of RNA polymerase sigma factors"/>
    <property type="match status" value="1"/>
</dbReference>
<evidence type="ECO:0000313" key="7">
    <source>
        <dbReference type="EMBL" id="MBC6109068.1"/>
    </source>
</evidence>
<accession>A0ABR7KLW2</accession>
<dbReference type="NCBIfam" id="TIGR02985">
    <property type="entry name" value="Sig70_bacteroi1"/>
    <property type="match status" value="1"/>
</dbReference>
<dbReference type="InterPro" id="IPR039425">
    <property type="entry name" value="RNA_pol_sigma-70-like"/>
</dbReference>
<evidence type="ECO:0000256" key="4">
    <source>
        <dbReference type="ARBA" id="ARBA00023163"/>
    </source>
</evidence>
<evidence type="ECO:0000256" key="1">
    <source>
        <dbReference type="ARBA" id="ARBA00010641"/>
    </source>
</evidence>
<evidence type="ECO:0000313" key="8">
    <source>
        <dbReference type="Proteomes" id="UP000652755"/>
    </source>
</evidence>
<dbReference type="SUPFAM" id="SSF88659">
    <property type="entry name" value="Sigma3 and sigma4 domains of RNA polymerase sigma factors"/>
    <property type="match status" value="1"/>
</dbReference>
<dbReference type="Gene3D" id="1.10.1740.10">
    <property type="match status" value="1"/>
</dbReference>
<comment type="caution">
    <text evidence="7">The sequence shown here is derived from an EMBL/GenBank/DDBJ whole genome shotgun (WGS) entry which is preliminary data.</text>
</comment>
<dbReference type="RefSeq" id="WP_187069553.1">
    <property type="nucleotide sequence ID" value="NZ_JACRYL010000001.1"/>
</dbReference>
<dbReference type="EMBL" id="JACRYL010000001">
    <property type="protein sequence ID" value="MBC6109068.1"/>
    <property type="molecule type" value="Genomic_DNA"/>
</dbReference>
<keyword evidence="8" id="KW-1185">Reference proteome</keyword>
<reference evidence="7 8" key="1">
    <citation type="submission" date="2020-08" db="EMBL/GenBank/DDBJ databases">
        <authorList>
            <person name="Sun Q."/>
            <person name="Inoue M."/>
        </authorList>
    </citation>
    <scope>NUCLEOTIDE SEQUENCE [LARGE SCALE GENOMIC DNA]</scope>
    <source>
        <strain evidence="7 8">CCM 8938</strain>
    </source>
</reference>